<feature type="region of interest" description="Disordered" evidence="1">
    <location>
        <begin position="68"/>
        <end position="198"/>
    </location>
</feature>
<proteinExistence type="predicted"/>
<accession>A0A6A6CUU0</accession>
<evidence type="ECO:0000256" key="1">
    <source>
        <dbReference type="SAM" id="MobiDB-lite"/>
    </source>
</evidence>
<protein>
    <submittedName>
        <fullName evidence="2">Uncharacterized protein</fullName>
    </submittedName>
</protein>
<dbReference type="AlphaFoldDB" id="A0A6A6CUU0"/>
<evidence type="ECO:0000313" key="3">
    <source>
        <dbReference type="Proteomes" id="UP000799537"/>
    </source>
</evidence>
<feature type="region of interest" description="Disordered" evidence="1">
    <location>
        <begin position="667"/>
        <end position="723"/>
    </location>
</feature>
<organism evidence="2 3">
    <name type="scientific">Zasmidium cellare ATCC 36951</name>
    <dbReference type="NCBI Taxonomy" id="1080233"/>
    <lineage>
        <taxon>Eukaryota</taxon>
        <taxon>Fungi</taxon>
        <taxon>Dikarya</taxon>
        <taxon>Ascomycota</taxon>
        <taxon>Pezizomycotina</taxon>
        <taxon>Dothideomycetes</taxon>
        <taxon>Dothideomycetidae</taxon>
        <taxon>Mycosphaerellales</taxon>
        <taxon>Mycosphaerellaceae</taxon>
        <taxon>Zasmidium</taxon>
    </lineage>
</organism>
<sequence length="723" mass="78118">MAQNVNHQHPMNQPGNPVNDMFAQYVQMGKSALTRDDQPMADFALKSLQELSVKRDLFRLYWGIADPKGRDLQSAYPTGLRAPPGTPLPEVEPSQSLEEAGIQLPTHAPQIPGYQPSPAAGGQRQPRAPRPQHSQQLPQQPRPVVAPSGTNVAQPPQQPLQQPRQQPLQQAPQQPRLGGASSGINVAQSPQNPQQPRLGVVSSGINVAQQMGPAGCDGNAPTPLKMPFNATAKASASKALSNEVPKKQPTAPRGFGAVPIALAPRGGRQSSVRRPPMAIDEFPIGGTPDEKRIFYESHKIMLRCARCCAYNLQCDHDCLRPGGCSDCRAAGATCAIKFAQEHDRKQCKFTDNCYQLHEEDMDIFDQLALTFKYVYEPVYWDWTPIPYLQRPPHPKIKGRHMADGELPPPGLMLPYSYHNKHGTLDTHLADKWYYEQWDPEFLRRNERAIQSFRNALRLCKNDPDQILALKAEPTVKTQYTDTKSIPSHPHQYRAPVSQAGQTTVALPKQQEDAGQGQHPSAQSQSSVSAEGAGLATQTQPVASGGLMGGLSGPSTPPTFSPLKKSRSPSAFVRSYGGIADEDTLTSSIPPFGNPGLGRSRKSTSTGATPFLSSINRFSAFSSPYASLHSDDDQFALPDFADRFALLEVADPKTAITSEQEEAIIASHAAAAPAAPSSSPAGGAAVPVIADNTADAKQEQAKADLAEREKAKSDLADLQNSLGD</sequence>
<dbReference type="Proteomes" id="UP000799537">
    <property type="component" value="Unassembled WGS sequence"/>
</dbReference>
<feature type="region of interest" description="Disordered" evidence="1">
    <location>
        <begin position="477"/>
        <end position="567"/>
    </location>
</feature>
<reference evidence="2" key="1">
    <citation type="journal article" date="2020" name="Stud. Mycol.">
        <title>101 Dothideomycetes genomes: a test case for predicting lifestyles and emergence of pathogens.</title>
        <authorList>
            <person name="Haridas S."/>
            <person name="Albert R."/>
            <person name="Binder M."/>
            <person name="Bloem J."/>
            <person name="Labutti K."/>
            <person name="Salamov A."/>
            <person name="Andreopoulos B."/>
            <person name="Baker S."/>
            <person name="Barry K."/>
            <person name="Bills G."/>
            <person name="Bluhm B."/>
            <person name="Cannon C."/>
            <person name="Castanera R."/>
            <person name="Culley D."/>
            <person name="Daum C."/>
            <person name="Ezra D."/>
            <person name="Gonzalez J."/>
            <person name="Henrissat B."/>
            <person name="Kuo A."/>
            <person name="Liang C."/>
            <person name="Lipzen A."/>
            <person name="Lutzoni F."/>
            <person name="Magnuson J."/>
            <person name="Mondo S."/>
            <person name="Nolan M."/>
            <person name="Ohm R."/>
            <person name="Pangilinan J."/>
            <person name="Park H.-J."/>
            <person name="Ramirez L."/>
            <person name="Alfaro M."/>
            <person name="Sun H."/>
            <person name="Tritt A."/>
            <person name="Yoshinaga Y."/>
            <person name="Zwiers L.-H."/>
            <person name="Turgeon B."/>
            <person name="Goodwin S."/>
            <person name="Spatafora J."/>
            <person name="Crous P."/>
            <person name="Grigoriev I."/>
        </authorList>
    </citation>
    <scope>NUCLEOTIDE SEQUENCE</scope>
    <source>
        <strain evidence="2">ATCC 36951</strain>
    </source>
</reference>
<feature type="region of interest" description="Disordered" evidence="1">
    <location>
        <begin position="582"/>
        <end position="607"/>
    </location>
</feature>
<feature type="compositionally biased region" description="Low complexity" evidence="1">
    <location>
        <begin position="153"/>
        <end position="176"/>
    </location>
</feature>
<dbReference type="GeneID" id="54558145"/>
<name>A0A6A6CUU0_ZASCE</name>
<feature type="compositionally biased region" description="Basic and acidic residues" evidence="1">
    <location>
        <begin position="693"/>
        <end position="714"/>
    </location>
</feature>
<feature type="compositionally biased region" description="Polar residues" evidence="1">
    <location>
        <begin position="517"/>
        <end position="528"/>
    </location>
</feature>
<dbReference type="RefSeq" id="XP_033671372.1">
    <property type="nucleotide sequence ID" value="XM_033804873.1"/>
</dbReference>
<gene>
    <name evidence="2" type="ORF">M409DRAFT_19304</name>
</gene>
<feature type="compositionally biased region" description="Low complexity" evidence="1">
    <location>
        <begin position="667"/>
        <end position="687"/>
    </location>
</feature>
<dbReference type="EMBL" id="ML993585">
    <property type="protein sequence ID" value="KAF2170483.1"/>
    <property type="molecule type" value="Genomic_DNA"/>
</dbReference>
<feature type="region of interest" description="Disordered" evidence="1">
    <location>
        <begin position="240"/>
        <end position="260"/>
    </location>
</feature>
<keyword evidence="3" id="KW-1185">Reference proteome</keyword>
<evidence type="ECO:0000313" key="2">
    <source>
        <dbReference type="EMBL" id="KAF2170483.1"/>
    </source>
</evidence>
<feature type="compositionally biased region" description="Polar residues" evidence="1">
    <location>
        <begin position="182"/>
        <end position="195"/>
    </location>
</feature>